<accession>A0A243QPX4</accession>
<sequence length="259" mass="26733">MSASAIARCKENLVPRTRERHGNQMNSHIRKFASGLRSGKRVMNITAATALAGAGLALSYQAPAAAITAKPVAVQSYGHLTGAGFQGFLLGGGGGHCGSCRWNNCHHHHCCNGHDGCDGCDGRDGRRGRRGAQGVQGPQGPRGPQGVQGPRGEAGRNAGIDTAFQGNNKFIGRVENGTALIRDPRTTPPWNNISTLAGFPSGATDISLAVMGNTLHVTVLGADGAVRQTSCTLNPTPGTGNNPAWPGNCTAFVNLTPPL</sequence>
<organism evidence="2 3">
    <name type="scientific">Streptosporangium minutum</name>
    <dbReference type="NCBI Taxonomy" id="569862"/>
    <lineage>
        <taxon>Bacteria</taxon>
        <taxon>Bacillati</taxon>
        <taxon>Actinomycetota</taxon>
        <taxon>Actinomycetes</taxon>
        <taxon>Streptosporangiales</taxon>
        <taxon>Streptosporangiaceae</taxon>
        <taxon>Streptosporangium</taxon>
    </lineage>
</organism>
<feature type="region of interest" description="Disordered" evidence="1">
    <location>
        <begin position="125"/>
        <end position="162"/>
    </location>
</feature>
<evidence type="ECO:0000313" key="3">
    <source>
        <dbReference type="Proteomes" id="UP000194761"/>
    </source>
</evidence>
<dbReference type="InterPro" id="IPR008160">
    <property type="entry name" value="Collagen"/>
</dbReference>
<keyword evidence="3" id="KW-1185">Reference proteome</keyword>
<evidence type="ECO:0000256" key="1">
    <source>
        <dbReference type="SAM" id="MobiDB-lite"/>
    </source>
</evidence>
<reference evidence="2 3" key="1">
    <citation type="submission" date="2017-05" db="EMBL/GenBank/DDBJ databases">
        <title>Biotechnological potential of actinobacteria isolated from South African environments.</title>
        <authorList>
            <person name="Le Roes-Hill M."/>
            <person name="Prins A."/>
            <person name="Durrell K.A."/>
        </authorList>
    </citation>
    <scope>NUCLEOTIDE SEQUENCE [LARGE SCALE GENOMIC DNA]</scope>
    <source>
        <strain evidence="2">M26</strain>
    </source>
</reference>
<proteinExistence type="predicted"/>
<name>A0A243QPX4_9ACTN</name>
<comment type="caution">
    <text evidence="2">The sequence shown here is derived from an EMBL/GenBank/DDBJ whole genome shotgun (WGS) entry which is preliminary data.</text>
</comment>
<evidence type="ECO:0000313" key="2">
    <source>
        <dbReference type="EMBL" id="OUC84160.1"/>
    </source>
</evidence>
<dbReference type="AlphaFoldDB" id="A0A243QPX4"/>
<dbReference type="Pfam" id="PF01391">
    <property type="entry name" value="Collagen"/>
    <property type="match status" value="1"/>
</dbReference>
<dbReference type="Proteomes" id="UP000194761">
    <property type="component" value="Unassembled WGS sequence"/>
</dbReference>
<dbReference type="EMBL" id="NGFP01000336">
    <property type="protein sequence ID" value="OUC84160.1"/>
    <property type="molecule type" value="Genomic_DNA"/>
</dbReference>
<evidence type="ECO:0008006" key="4">
    <source>
        <dbReference type="Google" id="ProtNLM"/>
    </source>
</evidence>
<feature type="compositionally biased region" description="Low complexity" evidence="1">
    <location>
        <begin position="132"/>
        <end position="151"/>
    </location>
</feature>
<protein>
    <recommendedName>
        <fullName evidence="4">Collagen-like protein</fullName>
    </recommendedName>
</protein>
<gene>
    <name evidence="2" type="ORF">CA984_40355</name>
</gene>